<evidence type="ECO:0000259" key="5">
    <source>
        <dbReference type="PROSITE" id="PS50937"/>
    </source>
</evidence>
<dbReference type="AlphaFoldDB" id="A0A1I3VF09"/>
<dbReference type="PROSITE" id="PS50937">
    <property type="entry name" value="HTH_MERR_2"/>
    <property type="match status" value="1"/>
</dbReference>
<evidence type="ECO:0000313" key="6">
    <source>
        <dbReference type="EMBL" id="SFJ92976.1"/>
    </source>
</evidence>
<evidence type="ECO:0000256" key="3">
    <source>
        <dbReference type="ARBA" id="ARBA00023125"/>
    </source>
</evidence>
<dbReference type="GO" id="GO:0003700">
    <property type="term" value="F:DNA-binding transcription factor activity"/>
    <property type="evidence" value="ECO:0007669"/>
    <property type="project" value="InterPro"/>
</dbReference>
<dbReference type="CDD" id="cd01106">
    <property type="entry name" value="HTH_TipAL-Mta"/>
    <property type="match status" value="1"/>
</dbReference>
<name>A0A1I3VF09_9BACL</name>
<keyword evidence="2" id="KW-0805">Transcription regulation</keyword>
<dbReference type="Pfam" id="PF13411">
    <property type="entry name" value="MerR_1"/>
    <property type="match status" value="1"/>
</dbReference>
<reference evidence="6 7" key="1">
    <citation type="submission" date="2016-10" db="EMBL/GenBank/DDBJ databases">
        <authorList>
            <person name="de Groot N.N."/>
        </authorList>
    </citation>
    <scope>NUCLEOTIDE SEQUENCE [LARGE SCALE GENOMIC DNA]</scope>
    <source>
        <strain evidence="6 7">DSM 44778</strain>
    </source>
</reference>
<keyword evidence="4" id="KW-0804">Transcription</keyword>
<keyword evidence="7" id="KW-1185">Reference proteome</keyword>
<dbReference type="SUPFAM" id="SSF46955">
    <property type="entry name" value="Putative DNA-binding domain"/>
    <property type="match status" value="1"/>
</dbReference>
<dbReference type="Proteomes" id="UP000199545">
    <property type="component" value="Unassembled WGS sequence"/>
</dbReference>
<accession>A0A1I3VF09</accession>
<dbReference type="InterPro" id="IPR000551">
    <property type="entry name" value="MerR-type_HTH_dom"/>
</dbReference>
<dbReference type="GO" id="GO:0003677">
    <property type="term" value="F:DNA binding"/>
    <property type="evidence" value="ECO:0007669"/>
    <property type="project" value="UniProtKB-KW"/>
</dbReference>
<proteinExistence type="predicted"/>
<evidence type="ECO:0000256" key="2">
    <source>
        <dbReference type="ARBA" id="ARBA00023015"/>
    </source>
</evidence>
<keyword evidence="3 6" id="KW-0238">DNA-binding</keyword>
<dbReference type="PRINTS" id="PR00040">
    <property type="entry name" value="HTHMERR"/>
</dbReference>
<sequence>MDQHLYRIGEVAALTGANPKTIRYYDMIGLLTPTCVSDAGYRYYSTRDIWKLELILTLRYVGFSIKDIRKVLTGEVSVCQAIRWQKEAIQSQIRHLNDMMTILEQAQNSESEEDSLRYIRDMVQAIEMSMEERQQFVLGKVKEGLFKGWPPDWKEQMEKKFKRIFALEGPLTAEQAAVWQEIRLYLNDPAFLEEMRQNLMPFGKLVQKWNVTADEFGSRTWLVTQGAMQCLREGRDPDDPRVQALVDEWVSIYAEAMHLPMDLLFLESFSEQTGKSFQGKEGRFWELVGKLNPKSDQFYAASRLLYQGLCWKLNRIRKRSECAGTFS</sequence>
<protein>
    <submittedName>
        <fullName evidence="6">DNA-binding transcriptional regulator, MerR family</fullName>
    </submittedName>
</protein>
<dbReference type="PANTHER" id="PTHR30204">
    <property type="entry name" value="REDOX-CYCLING DRUG-SENSING TRANSCRIPTIONAL ACTIVATOR SOXR"/>
    <property type="match status" value="1"/>
</dbReference>
<dbReference type="InterPro" id="IPR047057">
    <property type="entry name" value="MerR_fam"/>
</dbReference>
<dbReference type="RefSeq" id="WP_175482564.1">
    <property type="nucleotide sequence ID" value="NZ_FORR01000043.1"/>
</dbReference>
<organism evidence="6 7">
    <name type="scientific">Thermoflavimicrobium dichotomicum</name>
    <dbReference type="NCBI Taxonomy" id="46223"/>
    <lineage>
        <taxon>Bacteria</taxon>
        <taxon>Bacillati</taxon>
        <taxon>Bacillota</taxon>
        <taxon>Bacilli</taxon>
        <taxon>Bacillales</taxon>
        <taxon>Thermoactinomycetaceae</taxon>
        <taxon>Thermoflavimicrobium</taxon>
    </lineage>
</organism>
<dbReference type="EMBL" id="FORR01000043">
    <property type="protein sequence ID" value="SFJ92976.1"/>
    <property type="molecule type" value="Genomic_DNA"/>
</dbReference>
<dbReference type="Gene3D" id="1.10.1660.10">
    <property type="match status" value="1"/>
</dbReference>
<gene>
    <name evidence="6" type="ORF">SAMN05421852_1434</name>
</gene>
<dbReference type="STRING" id="46223.SAMN05421852_1434"/>
<dbReference type="PANTHER" id="PTHR30204:SF69">
    <property type="entry name" value="MERR-FAMILY TRANSCRIPTIONAL REGULATOR"/>
    <property type="match status" value="1"/>
</dbReference>
<keyword evidence="1" id="KW-0678">Repressor</keyword>
<evidence type="ECO:0000256" key="4">
    <source>
        <dbReference type="ARBA" id="ARBA00023163"/>
    </source>
</evidence>
<dbReference type="SMART" id="SM00422">
    <property type="entry name" value="HTH_MERR"/>
    <property type="match status" value="1"/>
</dbReference>
<evidence type="ECO:0000313" key="7">
    <source>
        <dbReference type="Proteomes" id="UP000199545"/>
    </source>
</evidence>
<feature type="domain" description="HTH merR-type" evidence="5">
    <location>
        <begin position="5"/>
        <end position="74"/>
    </location>
</feature>
<evidence type="ECO:0000256" key="1">
    <source>
        <dbReference type="ARBA" id="ARBA00022491"/>
    </source>
</evidence>
<dbReference type="InterPro" id="IPR009061">
    <property type="entry name" value="DNA-bd_dom_put_sf"/>
</dbReference>